<dbReference type="Proteomes" id="UP000283210">
    <property type="component" value="Chromosome 18"/>
</dbReference>
<evidence type="ECO:0000256" key="1">
    <source>
        <dbReference type="SAM" id="MobiDB-lite"/>
    </source>
</evidence>
<reference evidence="2 3" key="2">
    <citation type="submission" date="2019-01" db="EMBL/GenBank/DDBJ databases">
        <title>A chromosome length genome reference of the Java medaka (oryzias javanicus).</title>
        <authorList>
            <person name="Herpin A."/>
            <person name="Takehana Y."/>
            <person name="Naruse K."/>
            <person name="Ansai S."/>
            <person name="Kawaguchi M."/>
        </authorList>
    </citation>
    <scope>NUCLEOTIDE SEQUENCE [LARGE SCALE GENOMIC DNA]</scope>
    <source>
        <strain evidence="2">RS831</strain>
        <tissue evidence="2">Whole body</tissue>
    </source>
</reference>
<accession>A0A3S2MK13</accession>
<evidence type="ECO:0000313" key="2">
    <source>
        <dbReference type="EMBL" id="RVE60910.1"/>
    </source>
</evidence>
<gene>
    <name evidence="2" type="ORF">OJAV_G00185360</name>
</gene>
<organism evidence="2 3">
    <name type="scientific">Oryzias javanicus</name>
    <name type="common">Javanese ricefish</name>
    <name type="synonym">Aplocheilus javanicus</name>
    <dbReference type="NCBI Taxonomy" id="123683"/>
    <lineage>
        <taxon>Eukaryota</taxon>
        <taxon>Metazoa</taxon>
        <taxon>Chordata</taxon>
        <taxon>Craniata</taxon>
        <taxon>Vertebrata</taxon>
        <taxon>Euteleostomi</taxon>
        <taxon>Actinopterygii</taxon>
        <taxon>Neopterygii</taxon>
        <taxon>Teleostei</taxon>
        <taxon>Neoteleostei</taxon>
        <taxon>Acanthomorphata</taxon>
        <taxon>Ovalentaria</taxon>
        <taxon>Atherinomorphae</taxon>
        <taxon>Beloniformes</taxon>
        <taxon>Adrianichthyidae</taxon>
        <taxon>Oryziinae</taxon>
        <taxon>Oryzias</taxon>
    </lineage>
</organism>
<reference evidence="2 3" key="1">
    <citation type="submission" date="2018-11" db="EMBL/GenBank/DDBJ databases">
        <authorList>
            <person name="Lopez-Roques C."/>
            <person name="Donnadieu C."/>
            <person name="Bouchez O."/>
            <person name="Klopp C."/>
            <person name="Cabau C."/>
            <person name="Zahm M."/>
        </authorList>
    </citation>
    <scope>NUCLEOTIDE SEQUENCE [LARGE SCALE GENOMIC DNA]</scope>
    <source>
        <strain evidence="2">RS831</strain>
        <tissue evidence="2">Whole body</tissue>
    </source>
</reference>
<evidence type="ECO:0008006" key="4">
    <source>
        <dbReference type="Google" id="ProtNLM"/>
    </source>
</evidence>
<keyword evidence="3" id="KW-1185">Reference proteome</keyword>
<dbReference type="OrthoDB" id="5966073at2759"/>
<dbReference type="AlphaFoldDB" id="A0A3S2MK13"/>
<dbReference type="EMBL" id="CM012454">
    <property type="protein sequence ID" value="RVE60910.1"/>
    <property type="molecule type" value="Genomic_DNA"/>
</dbReference>
<evidence type="ECO:0000313" key="3">
    <source>
        <dbReference type="Proteomes" id="UP000283210"/>
    </source>
</evidence>
<sequence length="164" mass="18545">MAQAGTFVWTDSEVELLLNVVREYKVNKTRENIDWESCRSKYVDILRQYLEQYPAETSTEFPHEKRELTRAILTAKMKTVRGKYRQTVDSCRRSGHGRVFEVCEQIWGGSAAITAMPSGIETSDLNQSLPPSPSTSSSSTEEDSERRPASGQTERTPSEEKTSC</sequence>
<name>A0A3S2MK13_ORYJA</name>
<protein>
    <recommendedName>
        <fullName evidence="4">Myb-like domain-containing protein</fullName>
    </recommendedName>
</protein>
<proteinExistence type="predicted"/>
<feature type="region of interest" description="Disordered" evidence="1">
    <location>
        <begin position="121"/>
        <end position="164"/>
    </location>
</feature>